<dbReference type="EMBL" id="CP029523">
    <property type="protein sequence ID" value="AYU79125.1"/>
    <property type="molecule type" value="Genomic_DNA"/>
</dbReference>
<dbReference type="OrthoDB" id="265640at2759"/>
<dbReference type="Proteomes" id="UP000274082">
    <property type="component" value="Chromosome 24"/>
</dbReference>
<evidence type="ECO:0000313" key="2">
    <source>
        <dbReference type="EMBL" id="AYU79125.1"/>
    </source>
</evidence>
<feature type="region of interest" description="Disordered" evidence="1">
    <location>
        <begin position="1371"/>
        <end position="1429"/>
    </location>
</feature>
<gene>
    <name evidence="2" type="ORF">LdCL_240009200</name>
</gene>
<sequence>MRRHTPVPVGPLLPSRACALPPRAPPPPALHRTKTCLAYFCYGCRCPITSPTPSFSSYPDLTPPPNASMRRLAPLLTTAPSLSSVILNGPSTYGGARAMSPCRAITTMAVCEASSDALTTFTSFEVESELSLAQEDLEQLQSVLQSVRSSSNAPASAKMRHVSTPSPPRPAASSSVSVTPPSMKSSVASTPPLRGHPLPLVRPQPVALPALLQRPRWHNVVHERYRASVPGYVDACAQVLANVRSMWEVCAANRRRREAAGDSCFAEHVNTLLRHAHADALLVLLEGVTATHHGGDVFADGAAPFRCELILHLVRSLAGRPVELSGKHMAHLSKLLLSCPHLLTAAPPSQNNLSQALAAEVQEEVWSAFTCLCYATRRSLRRRQNVECLEALLCGVYMRVHRDPATVQSSGRDSRTSRLASAMLRSGVDAGDGGWQSQYAGHPLPPHLLAKVRQAALCHLVHRCLLRGALAKVGAAEEANEENARLLLSWALLLAREDMDPVVHAAVVYRLRRSPGLAEGGSPAGASPACVESWRRLALRVEAVLRPSGLGEQRATALATGAEVFQRVDRTCKATRGWAVSSMDRRLLAALRAQRFAQKHVPLRLGSATEPVVSRRVGAARARTRDAAVQRVSDGAAAALHAYARLRWGPLNISEAEQLVTDGATLALSAAPTDGARREAHAPVTERMIAEECEDVIETAADLPLHALCLAEVLCVRLLRCMHRWKGTSLGGVIAPPASSGTPQASPAVLPASQQRRVLAALWKLSAYTRAEVVTAALLELQGEARTTAATGRSGNVHSDPSRTAPPSARMGLSMLPRACWPLIGAVCRHAEDAVHVTRELMGHREMMAAPLSLASLQRLREWLVALPGSLHSAHMVKALREWAEMEKSKLSGASSRAQACLTAWDDVVRTALEQHAAQALLAALDGQSAAAVAATGPCCTPCGEELRSTYAVMTGPASAQLRRIQWIAEANSSAVREWRWSMGVASPLIGWTTVGRSASLLHHTSALPAAVLVVEATEADLTDTEHDAAVRLLCQRCFSGLSGSDTFSWSDRLACRALERAQAMPIPTTQLGVRIDEGLADDHSSAADGDADASSCQSKQCKGSIVSAAALHYLLARGNTTTSSATAMATMFSTAELGDALQTLSVYVEFLEKTRRSGVYNDPCGERAIDRRLRCAAAAYVNCLSDTWHVTMRAAPSSTSAAPLHVADKVVLLTCFPAFYHCALRLYDRLLWDEAELDKSGDEVLMNLPCLSGALHEAAFRALVRTPGTSRCTIETTLLLADRVARRWAARGMVSSSSSVPHSAVASTPSLKDHQPAFCVPLSVYQLVLATYAADRTPLPQRVRACCEAALRREEKRQWEGPCRALFHPPPPRPDLECGSESARAHAHIRHQENDLSGDSLSDTGTPPTRQACSEPSATFSHRTLARV</sequence>
<proteinExistence type="predicted"/>
<dbReference type="VEuPathDB" id="TriTrypDB:LdCL_240009200"/>
<protein>
    <submittedName>
        <fullName evidence="2">Rtr1/RPAP2 family, putative</fullName>
    </submittedName>
</protein>
<feature type="compositionally biased region" description="Polar residues" evidence="1">
    <location>
        <begin position="789"/>
        <end position="799"/>
    </location>
</feature>
<feature type="compositionally biased region" description="Polar residues" evidence="1">
    <location>
        <begin position="1396"/>
        <end position="1423"/>
    </location>
</feature>
<dbReference type="VEuPathDB" id="TriTrypDB:LdBPK_240430.1"/>
<feature type="region of interest" description="Disordered" evidence="1">
    <location>
        <begin position="789"/>
        <end position="808"/>
    </location>
</feature>
<evidence type="ECO:0000256" key="1">
    <source>
        <dbReference type="SAM" id="MobiDB-lite"/>
    </source>
</evidence>
<feature type="region of interest" description="Disordered" evidence="1">
    <location>
        <begin position="148"/>
        <end position="198"/>
    </location>
</feature>
<feature type="compositionally biased region" description="Low complexity" evidence="1">
    <location>
        <begin position="171"/>
        <end position="187"/>
    </location>
</feature>
<reference evidence="2 3" key="1">
    <citation type="journal article" date="2018" name="Sci. Rep.">
        <title>A complete Leishmania donovani reference genome identifies novel genetic variations associated with virulence.</title>
        <authorList>
            <person name="Lypaczewski P."/>
            <person name="Hoshizaki J."/>
            <person name="Zhang W.-W."/>
            <person name="McCall L.-I."/>
            <person name="Torcivia-Rodriguez J."/>
            <person name="Simonyan V."/>
            <person name="Kaur A."/>
            <person name="Dewar K."/>
            <person name="Matlashewski G."/>
        </authorList>
    </citation>
    <scope>NUCLEOTIDE SEQUENCE [LARGE SCALE GENOMIC DNA]</scope>
    <source>
        <strain evidence="2 3">LdCL</strain>
    </source>
</reference>
<organism evidence="2 3">
    <name type="scientific">Leishmania donovani</name>
    <dbReference type="NCBI Taxonomy" id="5661"/>
    <lineage>
        <taxon>Eukaryota</taxon>
        <taxon>Discoba</taxon>
        <taxon>Euglenozoa</taxon>
        <taxon>Kinetoplastea</taxon>
        <taxon>Metakinetoplastina</taxon>
        <taxon>Trypanosomatida</taxon>
        <taxon>Trypanosomatidae</taxon>
        <taxon>Leishmaniinae</taxon>
        <taxon>Leishmania</taxon>
    </lineage>
</organism>
<keyword evidence="3" id="KW-1185">Reference proteome</keyword>
<evidence type="ECO:0000313" key="3">
    <source>
        <dbReference type="Proteomes" id="UP000274082"/>
    </source>
</evidence>
<accession>A0A3S7WY34</accession>
<name>A0A3S7WY34_LEIDO</name>